<dbReference type="eggNOG" id="ENOG502RZTE">
    <property type="taxonomic scope" value="Eukaryota"/>
</dbReference>
<gene>
    <name evidence="2" type="ORF">PICST_43942</name>
</gene>
<feature type="transmembrane region" description="Helical" evidence="1">
    <location>
        <begin position="83"/>
        <end position="103"/>
    </location>
</feature>
<name>A3LRE9_PICST</name>
<evidence type="ECO:0000256" key="1">
    <source>
        <dbReference type="SAM" id="Phobius"/>
    </source>
</evidence>
<dbReference type="RefSeq" id="XP_001383402.1">
    <property type="nucleotide sequence ID" value="XM_001383365.1"/>
</dbReference>
<dbReference type="AlphaFoldDB" id="A3LRE9"/>
<feature type="transmembrane region" description="Helical" evidence="1">
    <location>
        <begin position="115"/>
        <end position="133"/>
    </location>
</feature>
<keyword evidence="1" id="KW-0812">Transmembrane</keyword>
<dbReference type="PANTHER" id="PTHR28029:SF1">
    <property type="entry name" value="PROTEIN ILM1"/>
    <property type="match status" value="1"/>
</dbReference>
<dbReference type="FunCoup" id="A3LRE9">
    <property type="interactions" value="31"/>
</dbReference>
<dbReference type="PANTHER" id="PTHR28029">
    <property type="entry name" value="PROTEIN ILM1"/>
    <property type="match status" value="1"/>
</dbReference>
<dbReference type="Pfam" id="PF10311">
    <property type="entry name" value="Ilm1"/>
    <property type="match status" value="1"/>
</dbReference>
<keyword evidence="3" id="KW-1185">Reference proteome</keyword>
<dbReference type="HOGENOM" id="CLU_117796_1_0_1"/>
<evidence type="ECO:0000313" key="2">
    <source>
        <dbReference type="EMBL" id="ABN65373.1"/>
    </source>
</evidence>
<feature type="transmembrane region" description="Helical" evidence="1">
    <location>
        <begin position="57"/>
        <end position="76"/>
    </location>
</feature>
<proteinExistence type="predicted"/>
<keyword evidence="1" id="KW-0472">Membrane</keyword>
<dbReference type="EMBL" id="CP000497">
    <property type="protein sequence ID" value="ABN65373.1"/>
    <property type="molecule type" value="Genomic_DNA"/>
</dbReference>
<evidence type="ECO:0000313" key="3">
    <source>
        <dbReference type="Proteomes" id="UP000002258"/>
    </source>
</evidence>
<dbReference type="OrthoDB" id="5299849at2759"/>
<dbReference type="InterPro" id="IPR018815">
    <property type="entry name" value="Incr_loss_mito_DNA_1"/>
</dbReference>
<feature type="transmembrane region" description="Helical" evidence="1">
    <location>
        <begin position="6"/>
        <end position="25"/>
    </location>
</feature>
<dbReference type="GeneID" id="4837738"/>
<protein>
    <submittedName>
        <fullName evidence="2">Uncharacterized protein</fullName>
    </submittedName>
</protein>
<dbReference type="Proteomes" id="UP000002258">
    <property type="component" value="Chromosome 3"/>
</dbReference>
<sequence>MQFLTATTLLYVRVIFLTTVAYLLVKNPETIGTSGFVILLGQAMEVPIVVAKPENPLLGALSVIFGSLALSDLIPLMANNLEYFETIVPSRLAVYFILAAYGYLVKESILSNNWIFTYSFIEIWFNFLIYNNLKDEKYYRMKKFIEENGEAIQKAHDEQVRVVELDD</sequence>
<dbReference type="InParanoid" id="A3LRE9"/>
<keyword evidence="1" id="KW-1133">Transmembrane helix</keyword>
<reference evidence="2 3" key="1">
    <citation type="journal article" date="2007" name="Nat. Biotechnol.">
        <title>Genome sequence of the lignocellulose-bioconverting and xylose-fermenting yeast Pichia stipitis.</title>
        <authorList>
            <person name="Jeffries T.W."/>
            <person name="Grigoriev I.V."/>
            <person name="Grimwood J."/>
            <person name="Laplaza J.M."/>
            <person name="Aerts A."/>
            <person name="Salamov A."/>
            <person name="Schmutz J."/>
            <person name="Lindquist E."/>
            <person name="Dehal P."/>
            <person name="Shapiro H."/>
            <person name="Jin Y.S."/>
            <person name="Passoth V."/>
            <person name="Richardson P.M."/>
        </authorList>
    </citation>
    <scope>NUCLEOTIDE SEQUENCE [LARGE SCALE GENOMIC DNA]</scope>
    <source>
        <strain evidence="3">ATCC 58785 / CBS 6054 / NBRC 10063 / NRRL Y-11545</strain>
    </source>
</reference>
<accession>A3LRE9</accession>
<organism evidence="2 3">
    <name type="scientific">Scheffersomyces stipitis (strain ATCC 58785 / CBS 6054 / NBRC 10063 / NRRL Y-11545)</name>
    <name type="common">Yeast</name>
    <name type="synonym">Pichia stipitis</name>
    <dbReference type="NCBI Taxonomy" id="322104"/>
    <lineage>
        <taxon>Eukaryota</taxon>
        <taxon>Fungi</taxon>
        <taxon>Dikarya</taxon>
        <taxon>Ascomycota</taxon>
        <taxon>Saccharomycotina</taxon>
        <taxon>Pichiomycetes</taxon>
        <taxon>Debaryomycetaceae</taxon>
        <taxon>Scheffersomyces</taxon>
    </lineage>
</organism>
<dbReference type="KEGG" id="pic:PICST_43942"/>
<dbReference type="OMA" id="CDLMWQF"/>